<protein>
    <recommendedName>
        <fullName evidence="3">tRNA threonylcarbamoyladenosine biosynthesis protein TsaE</fullName>
    </recommendedName>
    <alternativeName>
        <fullName evidence="10">t(6)A37 threonylcarbamoyladenosine biosynthesis protein TsaE</fullName>
    </alternativeName>
</protein>
<evidence type="ECO:0000256" key="8">
    <source>
        <dbReference type="ARBA" id="ARBA00022840"/>
    </source>
</evidence>
<dbReference type="InterPro" id="IPR027417">
    <property type="entry name" value="P-loop_NTPase"/>
</dbReference>
<name>A0ABS9D9I0_9ALTE</name>
<dbReference type="Gene3D" id="3.40.50.300">
    <property type="entry name" value="P-loop containing nucleotide triphosphate hydrolases"/>
    <property type="match status" value="1"/>
</dbReference>
<evidence type="ECO:0000256" key="1">
    <source>
        <dbReference type="ARBA" id="ARBA00004496"/>
    </source>
</evidence>
<evidence type="ECO:0000256" key="2">
    <source>
        <dbReference type="ARBA" id="ARBA00007599"/>
    </source>
</evidence>
<dbReference type="Pfam" id="PF02367">
    <property type="entry name" value="TsaE"/>
    <property type="match status" value="1"/>
</dbReference>
<dbReference type="Proteomes" id="UP001521137">
    <property type="component" value="Unassembled WGS sequence"/>
</dbReference>
<keyword evidence="9" id="KW-0460">Magnesium</keyword>
<proteinExistence type="inferred from homology"/>
<dbReference type="PANTHER" id="PTHR33540">
    <property type="entry name" value="TRNA THREONYLCARBAMOYLADENOSINE BIOSYNTHESIS PROTEIN TSAE"/>
    <property type="match status" value="1"/>
</dbReference>
<keyword evidence="12" id="KW-1185">Reference proteome</keyword>
<accession>A0ABS9D9I0</accession>
<evidence type="ECO:0000256" key="9">
    <source>
        <dbReference type="ARBA" id="ARBA00022842"/>
    </source>
</evidence>
<dbReference type="EMBL" id="JAKGAS010000007">
    <property type="protein sequence ID" value="MCF2949035.1"/>
    <property type="molecule type" value="Genomic_DNA"/>
</dbReference>
<keyword evidence="6" id="KW-0479">Metal-binding</keyword>
<reference evidence="11 12" key="1">
    <citation type="submission" date="2022-01" db="EMBL/GenBank/DDBJ databases">
        <title>Paraglaciecola sp. G1-23.</title>
        <authorList>
            <person name="Jin M.S."/>
            <person name="Han D.M."/>
            <person name="Kim H.M."/>
            <person name="Jeon C.O."/>
        </authorList>
    </citation>
    <scope>NUCLEOTIDE SEQUENCE [LARGE SCALE GENOMIC DNA]</scope>
    <source>
        <strain evidence="11 12">G1-23</strain>
    </source>
</reference>
<evidence type="ECO:0000256" key="5">
    <source>
        <dbReference type="ARBA" id="ARBA00022694"/>
    </source>
</evidence>
<evidence type="ECO:0000256" key="7">
    <source>
        <dbReference type="ARBA" id="ARBA00022741"/>
    </source>
</evidence>
<dbReference type="InterPro" id="IPR003442">
    <property type="entry name" value="T6A_TsaE"/>
</dbReference>
<comment type="subcellular location">
    <subcellularLocation>
        <location evidence="1">Cytoplasm</location>
    </subcellularLocation>
</comment>
<dbReference type="NCBIfam" id="TIGR00150">
    <property type="entry name" value="T6A_YjeE"/>
    <property type="match status" value="1"/>
</dbReference>
<organism evidence="11 12">
    <name type="scientific">Paraglaciecola algarum</name>
    <dbReference type="NCBI Taxonomy" id="3050085"/>
    <lineage>
        <taxon>Bacteria</taxon>
        <taxon>Pseudomonadati</taxon>
        <taxon>Pseudomonadota</taxon>
        <taxon>Gammaproteobacteria</taxon>
        <taxon>Alteromonadales</taxon>
        <taxon>Alteromonadaceae</taxon>
        <taxon>Paraglaciecola</taxon>
    </lineage>
</organism>
<evidence type="ECO:0000313" key="12">
    <source>
        <dbReference type="Proteomes" id="UP001521137"/>
    </source>
</evidence>
<evidence type="ECO:0000313" key="11">
    <source>
        <dbReference type="EMBL" id="MCF2949035.1"/>
    </source>
</evidence>
<keyword evidence="4" id="KW-0963">Cytoplasm</keyword>
<keyword evidence="7" id="KW-0547">Nucleotide-binding</keyword>
<keyword evidence="8" id="KW-0067">ATP-binding</keyword>
<keyword evidence="5" id="KW-0819">tRNA processing</keyword>
<gene>
    <name evidence="11" type="primary">tsaE</name>
    <name evidence="11" type="ORF">L0668_13015</name>
</gene>
<evidence type="ECO:0000256" key="3">
    <source>
        <dbReference type="ARBA" id="ARBA00019010"/>
    </source>
</evidence>
<comment type="similarity">
    <text evidence="2">Belongs to the TsaE family.</text>
</comment>
<evidence type="ECO:0000256" key="10">
    <source>
        <dbReference type="ARBA" id="ARBA00032441"/>
    </source>
</evidence>
<dbReference type="PANTHER" id="PTHR33540:SF2">
    <property type="entry name" value="TRNA THREONYLCARBAMOYLADENOSINE BIOSYNTHESIS PROTEIN TSAE"/>
    <property type="match status" value="1"/>
</dbReference>
<evidence type="ECO:0000256" key="6">
    <source>
        <dbReference type="ARBA" id="ARBA00022723"/>
    </source>
</evidence>
<dbReference type="SUPFAM" id="SSF52540">
    <property type="entry name" value="P-loop containing nucleoside triphosphate hydrolases"/>
    <property type="match status" value="1"/>
</dbReference>
<sequence>MNFLTSTSSNLAQRRFELSNEEATVTLANTLAEQVKQAIVIYLEGDLGAGKTTFSRGFIQGLGHSGKVKSPTYTLVEPYELVSWKIYHFDLYRLSDPEELEFMGIRDYFADDCICLIEWPDKGAGLLASADLHISIEYTQAGRTLLMQAQSQKGLDLLNALAN</sequence>
<evidence type="ECO:0000256" key="4">
    <source>
        <dbReference type="ARBA" id="ARBA00022490"/>
    </source>
</evidence>
<dbReference type="RefSeq" id="WP_235313075.1">
    <property type="nucleotide sequence ID" value="NZ_JAKGAS010000007.1"/>
</dbReference>
<comment type="caution">
    <text evidence="11">The sequence shown here is derived from an EMBL/GenBank/DDBJ whole genome shotgun (WGS) entry which is preliminary data.</text>
</comment>